<keyword evidence="3 7" id="KW-0812">Transmembrane</keyword>
<evidence type="ECO:0000256" key="6">
    <source>
        <dbReference type="SAM" id="MobiDB-lite"/>
    </source>
</evidence>
<evidence type="ECO:0000256" key="5">
    <source>
        <dbReference type="ARBA" id="ARBA00023136"/>
    </source>
</evidence>
<protein>
    <submittedName>
        <fullName evidence="9">RDD family protein</fullName>
    </submittedName>
</protein>
<keyword evidence="4 7" id="KW-1133">Transmembrane helix</keyword>
<evidence type="ECO:0000256" key="4">
    <source>
        <dbReference type="ARBA" id="ARBA00022989"/>
    </source>
</evidence>
<evidence type="ECO:0000256" key="2">
    <source>
        <dbReference type="ARBA" id="ARBA00022475"/>
    </source>
</evidence>
<feature type="transmembrane region" description="Helical" evidence="7">
    <location>
        <begin position="135"/>
        <end position="156"/>
    </location>
</feature>
<dbReference type="PANTHER" id="PTHR36115:SF4">
    <property type="entry name" value="MEMBRANE PROTEIN"/>
    <property type="match status" value="1"/>
</dbReference>
<keyword evidence="10" id="KW-1185">Reference proteome</keyword>
<dbReference type="EMBL" id="JARACI010001044">
    <property type="protein sequence ID" value="MDD9207103.1"/>
    <property type="molecule type" value="Genomic_DNA"/>
</dbReference>
<dbReference type="Pfam" id="PF06271">
    <property type="entry name" value="RDD"/>
    <property type="match status" value="1"/>
</dbReference>
<keyword evidence="2" id="KW-1003">Cell membrane</keyword>
<dbReference type="PANTHER" id="PTHR36115">
    <property type="entry name" value="PROLINE-RICH ANTIGEN HOMOLOG-RELATED"/>
    <property type="match status" value="1"/>
</dbReference>
<dbReference type="Proteomes" id="UP001165561">
    <property type="component" value="Unassembled WGS sequence"/>
</dbReference>
<dbReference type="InterPro" id="IPR010432">
    <property type="entry name" value="RDD"/>
</dbReference>
<organism evidence="9 10">
    <name type="scientific">Georgenia halotolerans</name>
    <dbReference type="NCBI Taxonomy" id="3028317"/>
    <lineage>
        <taxon>Bacteria</taxon>
        <taxon>Bacillati</taxon>
        <taxon>Actinomycetota</taxon>
        <taxon>Actinomycetes</taxon>
        <taxon>Micrococcales</taxon>
        <taxon>Bogoriellaceae</taxon>
        <taxon>Georgenia</taxon>
    </lineage>
</organism>
<evidence type="ECO:0000256" key="1">
    <source>
        <dbReference type="ARBA" id="ARBA00004651"/>
    </source>
</evidence>
<dbReference type="InterPro" id="IPR051791">
    <property type="entry name" value="Pra-immunoreactive"/>
</dbReference>
<evidence type="ECO:0000256" key="3">
    <source>
        <dbReference type="ARBA" id="ARBA00022692"/>
    </source>
</evidence>
<accession>A0ABT5TZK4</accession>
<evidence type="ECO:0000313" key="9">
    <source>
        <dbReference type="EMBL" id="MDD9207103.1"/>
    </source>
</evidence>
<dbReference type="SUPFAM" id="SSF81995">
    <property type="entry name" value="beta-sandwich domain of Sec23/24"/>
    <property type="match status" value="1"/>
</dbReference>
<gene>
    <name evidence="9" type="ORF">PU560_11605</name>
</gene>
<feature type="compositionally biased region" description="Low complexity" evidence="6">
    <location>
        <begin position="24"/>
        <end position="33"/>
    </location>
</feature>
<evidence type="ECO:0000256" key="7">
    <source>
        <dbReference type="SAM" id="Phobius"/>
    </source>
</evidence>
<comment type="subcellular location">
    <subcellularLocation>
        <location evidence="1">Cell membrane</location>
        <topology evidence="1">Multi-pass membrane protein</topology>
    </subcellularLocation>
</comment>
<keyword evidence="5 7" id="KW-0472">Membrane</keyword>
<feature type="compositionally biased region" description="Pro residues" evidence="6">
    <location>
        <begin position="34"/>
        <end position="45"/>
    </location>
</feature>
<feature type="transmembrane region" description="Helical" evidence="7">
    <location>
        <begin position="190"/>
        <end position="218"/>
    </location>
</feature>
<sequence length="244" mass="25446">MSNPYPPNHDDSGTSPGYGQDPRGPSSAPQQPYGQPPATPPPSEPPYGQDGYGPQNPGAMPPPQQYGGYAPMGGPGYGQPADVMPRFLARLLDFLIVGITYGIVVSFIIVGLIMGTSDAGTVGMMGGGDLGAVDVVSTILSALVLLAYFSLMESYIGRTLGKMIMKLEVRGADGGRPTLGEAVRRNAWTALGIVGIVPFVGWLLSWVLQLAAAVAIAVTVSNDTVTRQGWHDRFADGTTVVRAG</sequence>
<feature type="transmembrane region" description="Helical" evidence="7">
    <location>
        <begin position="94"/>
        <end position="115"/>
    </location>
</feature>
<feature type="region of interest" description="Disordered" evidence="6">
    <location>
        <begin position="1"/>
        <end position="72"/>
    </location>
</feature>
<proteinExistence type="predicted"/>
<evidence type="ECO:0000313" key="10">
    <source>
        <dbReference type="Proteomes" id="UP001165561"/>
    </source>
</evidence>
<reference evidence="9" key="1">
    <citation type="submission" date="2023-02" db="EMBL/GenBank/DDBJ databases">
        <title>Georgenia sp.10Sc9-8, isolated from a soil sample collected from the Taklamakan desert.</title>
        <authorList>
            <person name="Liu S."/>
        </authorList>
    </citation>
    <scope>NUCLEOTIDE SEQUENCE</scope>
    <source>
        <strain evidence="9">10Sc9-8</strain>
    </source>
</reference>
<feature type="domain" description="RDD" evidence="8">
    <location>
        <begin position="81"/>
        <end position="235"/>
    </location>
</feature>
<evidence type="ECO:0000259" key="8">
    <source>
        <dbReference type="Pfam" id="PF06271"/>
    </source>
</evidence>
<comment type="caution">
    <text evidence="9">The sequence shown here is derived from an EMBL/GenBank/DDBJ whole genome shotgun (WGS) entry which is preliminary data.</text>
</comment>
<name>A0ABT5TZK4_9MICO</name>